<dbReference type="STRING" id="3818.A0A445AUP4"/>
<dbReference type="Gene3D" id="3.30.465.10">
    <property type="match status" value="1"/>
</dbReference>
<dbReference type="InterPro" id="IPR050432">
    <property type="entry name" value="FAD-linked_Oxidoreductases_BP"/>
</dbReference>
<evidence type="ECO:0000256" key="3">
    <source>
        <dbReference type="ARBA" id="ARBA00011928"/>
    </source>
</evidence>
<dbReference type="PANTHER" id="PTHR13878:SF115">
    <property type="entry name" value="CYTOKININ DEHYDROGENASE"/>
    <property type="match status" value="1"/>
</dbReference>
<dbReference type="SUPFAM" id="SSF55103">
    <property type="entry name" value="FAD-linked oxidases, C-terminal domain"/>
    <property type="match status" value="1"/>
</dbReference>
<comment type="similarity">
    <text evidence="2">Belongs to the oxygen-dependent FAD-linked oxidoreductase family.</text>
</comment>
<dbReference type="GO" id="GO:0019139">
    <property type="term" value="F:cytokinin dehydrogenase activity"/>
    <property type="evidence" value="ECO:0007669"/>
    <property type="project" value="UniProtKB-EC"/>
</dbReference>
<gene>
    <name evidence="10" type="ORF">Ahy_B01g054980</name>
</gene>
<dbReference type="Gene3D" id="3.40.462.10">
    <property type="entry name" value="FAD-linked oxidases, C-terminal domain"/>
    <property type="match status" value="1"/>
</dbReference>
<dbReference type="Pfam" id="PF09265">
    <property type="entry name" value="Cytokin-bind"/>
    <property type="match status" value="1"/>
</dbReference>
<dbReference type="InterPro" id="IPR036318">
    <property type="entry name" value="FAD-bd_PCMH-like_sf"/>
</dbReference>
<comment type="cofactor">
    <cofactor evidence="1">
        <name>FAD</name>
        <dbReference type="ChEBI" id="CHEBI:57692"/>
    </cofactor>
</comment>
<dbReference type="EC" id="1.5.99.12" evidence="3"/>
<proteinExistence type="inferred from homology"/>
<evidence type="ECO:0000313" key="10">
    <source>
        <dbReference type="EMBL" id="RYR30149.1"/>
    </source>
</evidence>
<dbReference type="InterPro" id="IPR016169">
    <property type="entry name" value="FAD-bd_PCMH_sub2"/>
</dbReference>
<keyword evidence="5" id="KW-0274">FAD</keyword>
<accession>A0A445AUP4</accession>
<dbReference type="InterPro" id="IPR016167">
    <property type="entry name" value="FAD-bd_PCMH_sub1"/>
</dbReference>
<comment type="catalytic activity">
    <reaction evidence="7">
        <text>N(6)-dimethylallyladenine + A + H2O = 3-methyl-2-butenal + adenine + AH2</text>
        <dbReference type="Rhea" id="RHEA:13625"/>
        <dbReference type="ChEBI" id="CHEBI:13193"/>
        <dbReference type="ChEBI" id="CHEBI:15377"/>
        <dbReference type="ChEBI" id="CHEBI:15825"/>
        <dbReference type="ChEBI" id="CHEBI:16708"/>
        <dbReference type="ChEBI" id="CHEBI:17499"/>
        <dbReference type="ChEBI" id="CHEBI:17660"/>
        <dbReference type="EC" id="1.5.99.12"/>
    </reaction>
</comment>
<keyword evidence="8" id="KW-1133">Transmembrane helix</keyword>
<dbReference type="PANTHER" id="PTHR13878">
    <property type="entry name" value="GULONOLACTONE OXIDASE"/>
    <property type="match status" value="1"/>
</dbReference>
<evidence type="ECO:0000313" key="11">
    <source>
        <dbReference type="Proteomes" id="UP000289738"/>
    </source>
</evidence>
<dbReference type="InterPro" id="IPR006094">
    <property type="entry name" value="Oxid_FAD_bind_N"/>
</dbReference>
<organism evidence="10 11">
    <name type="scientific">Arachis hypogaea</name>
    <name type="common">Peanut</name>
    <dbReference type="NCBI Taxonomy" id="3818"/>
    <lineage>
        <taxon>Eukaryota</taxon>
        <taxon>Viridiplantae</taxon>
        <taxon>Streptophyta</taxon>
        <taxon>Embryophyta</taxon>
        <taxon>Tracheophyta</taxon>
        <taxon>Spermatophyta</taxon>
        <taxon>Magnoliopsida</taxon>
        <taxon>eudicotyledons</taxon>
        <taxon>Gunneridae</taxon>
        <taxon>Pentapetalae</taxon>
        <taxon>rosids</taxon>
        <taxon>fabids</taxon>
        <taxon>Fabales</taxon>
        <taxon>Fabaceae</taxon>
        <taxon>Papilionoideae</taxon>
        <taxon>50 kb inversion clade</taxon>
        <taxon>dalbergioids sensu lato</taxon>
        <taxon>Dalbergieae</taxon>
        <taxon>Pterocarpus clade</taxon>
        <taxon>Arachis</taxon>
    </lineage>
</organism>
<comment type="caution">
    <text evidence="10">The sequence shown here is derived from an EMBL/GenBank/DDBJ whole genome shotgun (WGS) entry which is preliminary data.</text>
</comment>
<dbReference type="PROSITE" id="PS51387">
    <property type="entry name" value="FAD_PCMH"/>
    <property type="match status" value="1"/>
</dbReference>
<feature type="transmembrane region" description="Helical" evidence="8">
    <location>
        <begin position="12"/>
        <end position="30"/>
    </location>
</feature>
<dbReference type="InterPro" id="IPR015345">
    <property type="entry name" value="Cytokinin_DH_FAD/cytokin-bd"/>
</dbReference>
<reference evidence="10 11" key="1">
    <citation type="submission" date="2019-01" db="EMBL/GenBank/DDBJ databases">
        <title>Sequencing of cultivated peanut Arachis hypogaea provides insights into genome evolution and oil improvement.</title>
        <authorList>
            <person name="Chen X."/>
        </authorList>
    </citation>
    <scope>NUCLEOTIDE SEQUENCE [LARGE SCALE GENOMIC DNA]</scope>
    <source>
        <strain evidence="11">cv. Fuhuasheng</strain>
        <tissue evidence="10">Leaves</tissue>
    </source>
</reference>
<evidence type="ECO:0000256" key="7">
    <source>
        <dbReference type="ARBA" id="ARBA00048224"/>
    </source>
</evidence>
<keyword evidence="6" id="KW-0560">Oxidoreductase</keyword>
<sequence length="525" mass="58652">MARFSILENVSLILLINLVIITTTTTTVLTNEIITTYQSCSAFHASMEISNDLDYDNSTLTLASTDYGLKIHEKPLAVLEPTSITEISELIKVSNSLCTPFTIAARGQAHSVYGQAMAREGIVVNMTHLNGYRHGKGVVIFRDEKDPWNSYADVGGEQVWDDVLNAALEYGLTPLSFTDSLGTSVGGTLVNAGIGAQVFKFGPQIANVYELDVITGKGDLKTCSAEKNSKLFYGVLGGLGQFGIITRARIALGPADFSAYSKDQEYLISLNGRNDNAFDAVEGFLMINQWPNIIDFFPTQDLPRINSLLAQHNILYVLELAKYYDDSTQDQIDQDVERLVMGLKYVPTFKYEKDLLYQNFLHRSESAAAGQGLPGGPKSWLDTFVPGSRISDVNEGVFKNIIFKQNLSANGIILIFPMNRTKWNDKMSVAIPDEEVFYLVSVLQAVTYDTLKIFDDQKNQILKFYKDSGIGIKQYLPRNKTHEEWIEHFGSKWQKFEEAKNKFDPKRILAPGQGIFQLNNKICML</sequence>
<evidence type="ECO:0000256" key="2">
    <source>
        <dbReference type="ARBA" id="ARBA00005466"/>
    </source>
</evidence>
<keyword evidence="8" id="KW-0812">Transmembrane</keyword>
<dbReference type="AlphaFoldDB" id="A0A445AUP4"/>
<evidence type="ECO:0000256" key="8">
    <source>
        <dbReference type="SAM" id="Phobius"/>
    </source>
</evidence>
<evidence type="ECO:0000256" key="6">
    <source>
        <dbReference type="ARBA" id="ARBA00023002"/>
    </source>
</evidence>
<dbReference type="InterPro" id="IPR016166">
    <property type="entry name" value="FAD-bd_PCMH"/>
</dbReference>
<dbReference type="Gene3D" id="3.30.43.10">
    <property type="entry name" value="Uridine Diphospho-n-acetylenolpyruvylglucosamine Reductase, domain 2"/>
    <property type="match status" value="1"/>
</dbReference>
<evidence type="ECO:0000256" key="4">
    <source>
        <dbReference type="ARBA" id="ARBA00022630"/>
    </source>
</evidence>
<dbReference type="Pfam" id="PF01565">
    <property type="entry name" value="FAD_binding_4"/>
    <property type="match status" value="1"/>
</dbReference>
<keyword evidence="4" id="KW-0285">Flavoprotein</keyword>
<dbReference type="Proteomes" id="UP000289738">
    <property type="component" value="Chromosome B01"/>
</dbReference>
<evidence type="ECO:0000259" key="9">
    <source>
        <dbReference type="PROSITE" id="PS51387"/>
    </source>
</evidence>
<dbReference type="GO" id="GO:0071949">
    <property type="term" value="F:FAD binding"/>
    <property type="evidence" value="ECO:0007669"/>
    <property type="project" value="InterPro"/>
</dbReference>
<feature type="domain" description="FAD-binding PCMH-type" evidence="9">
    <location>
        <begin position="71"/>
        <end position="255"/>
    </location>
</feature>
<protein>
    <recommendedName>
        <fullName evidence="3">cytokinin dehydrogenase</fullName>
        <ecNumber evidence="3">1.5.99.12</ecNumber>
    </recommendedName>
</protein>
<dbReference type="EMBL" id="SDMP01000011">
    <property type="protein sequence ID" value="RYR30149.1"/>
    <property type="molecule type" value="Genomic_DNA"/>
</dbReference>
<evidence type="ECO:0000256" key="5">
    <source>
        <dbReference type="ARBA" id="ARBA00022827"/>
    </source>
</evidence>
<dbReference type="InterPro" id="IPR016170">
    <property type="entry name" value="Cytok_DH_C_sf"/>
</dbReference>
<dbReference type="SUPFAM" id="SSF56176">
    <property type="entry name" value="FAD-binding/transporter-associated domain-like"/>
    <property type="match status" value="1"/>
</dbReference>
<keyword evidence="8" id="KW-0472">Membrane</keyword>
<keyword evidence="11" id="KW-1185">Reference proteome</keyword>
<dbReference type="InterPro" id="IPR016164">
    <property type="entry name" value="FAD-linked_Oxase-like_C"/>
</dbReference>
<dbReference type="GO" id="GO:0009690">
    <property type="term" value="P:cytokinin metabolic process"/>
    <property type="evidence" value="ECO:0007669"/>
    <property type="project" value="InterPro"/>
</dbReference>
<name>A0A445AUP4_ARAHY</name>
<evidence type="ECO:0000256" key="1">
    <source>
        <dbReference type="ARBA" id="ARBA00001974"/>
    </source>
</evidence>